<dbReference type="GO" id="GO:0016020">
    <property type="term" value="C:membrane"/>
    <property type="evidence" value="ECO:0007669"/>
    <property type="project" value="UniProtKB-SubCell"/>
</dbReference>
<reference evidence="9" key="1">
    <citation type="submission" date="2023-07" db="EMBL/GenBank/DDBJ databases">
        <title>Chromosome-level genome assembly of Artemia franciscana.</title>
        <authorList>
            <person name="Jo E."/>
        </authorList>
    </citation>
    <scope>NUCLEOTIDE SEQUENCE</scope>
    <source>
        <tissue evidence="9">Whole body</tissue>
    </source>
</reference>
<feature type="binding site" evidence="6">
    <location>
        <position position="337"/>
    </location>
    <ligand>
        <name>Zn(2+)</name>
        <dbReference type="ChEBI" id="CHEBI:29105"/>
    </ligand>
</feature>
<keyword evidence="6" id="KW-0479">Metal-binding</keyword>
<sequence>MPPHSSSPLFIRRRTPSPILKKRKTRKRKRSALIVDKNDNLIFDNLSCSSEDGDSSGRSSPDLVQINEIPRKLTVTCCSLTKIVEFDLAPDYLKHNPYIRRGYRFQLSAKDCIKSLFWWTNETLNIWTHFLGWMLHFYLTLRDHVQIAPEIFGEPALPGMSQTDRFIGTFVSICFQCCTGLSTLYHIFHCRSAESFQCWLGIDLLGISASLLGIFVSSVYYAFWCHPYWMAFYLFMSTLMYAVSMSVQMLPMFLDKKFDKIRTLVFFSWAVSGTIPLCHWAVNNGGFLEPLVLAIIGRIGMMYLLCGVALFFYLTKFPECIFPGKVDFVGSSHQWWHIWIVTAFYHWHNSVIQFISLRMDNGCFEYLLLQ</sequence>
<feature type="transmembrane region" description="Helical" evidence="8">
    <location>
        <begin position="200"/>
        <end position="223"/>
    </location>
</feature>
<dbReference type="AlphaFoldDB" id="A0AA88I901"/>
<protein>
    <recommendedName>
        <fullName evidence="11">Progestin and adipoQ receptor family member 3</fullName>
    </recommendedName>
</protein>
<keyword evidence="6" id="KW-0862">Zinc</keyword>
<evidence type="ECO:0000313" key="9">
    <source>
        <dbReference type="EMBL" id="KAK2726445.1"/>
    </source>
</evidence>
<feature type="transmembrane region" description="Helical" evidence="8">
    <location>
        <begin position="166"/>
        <end position="188"/>
    </location>
</feature>
<dbReference type="EMBL" id="JAVRJZ010000002">
    <property type="protein sequence ID" value="KAK2726445.1"/>
    <property type="molecule type" value="Genomic_DNA"/>
</dbReference>
<feature type="transmembrane region" description="Helical" evidence="8">
    <location>
        <begin position="263"/>
        <end position="282"/>
    </location>
</feature>
<accession>A0AA88I901</accession>
<evidence type="ECO:0000256" key="3">
    <source>
        <dbReference type="ARBA" id="ARBA00022692"/>
    </source>
</evidence>
<comment type="subcellular location">
    <subcellularLocation>
        <location evidence="1">Membrane</location>
        <topology evidence="1">Multi-pass membrane protein</topology>
    </subcellularLocation>
</comment>
<evidence type="ECO:0000256" key="8">
    <source>
        <dbReference type="SAM" id="Phobius"/>
    </source>
</evidence>
<evidence type="ECO:0000256" key="6">
    <source>
        <dbReference type="PIRSR" id="PIRSR604254-1"/>
    </source>
</evidence>
<feature type="transmembrane region" description="Helical" evidence="8">
    <location>
        <begin position="229"/>
        <end position="251"/>
    </location>
</feature>
<feature type="compositionally biased region" description="Basic residues" evidence="7">
    <location>
        <begin position="11"/>
        <end position="30"/>
    </location>
</feature>
<dbReference type="GO" id="GO:0038023">
    <property type="term" value="F:signaling receptor activity"/>
    <property type="evidence" value="ECO:0007669"/>
    <property type="project" value="TreeGrafter"/>
</dbReference>
<feature type="binding site" evidence="6">
    <location>
        <position position="186"/>
    </location>
    <ligand>
        <name>Zn(2+)</name>
        <dbReference type="ChEBI" id="CHEBI:29105"/>
    </ligand>
</feature>
<evidence type="ECO:0000256" key="7">
    <source>
        <dbReference type="SAM" id="MobiDB-lite"/>
    </source>
</evidence>
<feature type="binding site" evidence="6">
    <location>
        <position position="333"/>
    </location>
    <ligand>
        <name>Zn(2+)</name>
        <dbReference type="ChEBI" id="CHEBI:29105"/>
    </ligand>
</feature>
<feature type="transmembrane region" description="Helical" evidence="8">
    <location>
        <begin position="294"/>
        <end position="315"/>
    </location>
</feature>
<keyword evidence="5 8" id="KW-0472">Membrane</keyword>
<keyword evidence="10" id="KW-1185">Reference proteome</keyword>
<dbReference type="PANTHER" id="PTHR20855">
    <property type="entry name" value="ADIPOR/PROGESTIN RECEPTOR-RELATED"/>
    <property type="match status" value="1"/>
</dbReference>
<evidence type="ECO:0000256" key="1">
    <source>
        <dbReference type="ARBA" id="ARBA00004141"/>
    </source>
</evidence>
<evidence type="ECO:0000256" key="5">
    <source>
        <dbReference type="ARBA" id="ARBA00023136"/>
    </source>
</evidence>
<dbReference type="GO" id="GO:0046872">
    <property type="term" value="F:metal ion binding"/>
    <property type="evidence" value="ECO:0007669"/>
    <property type="project" value="UniProtKB-KW"/>
</dbReference>
<comment type="caution">
    <text evidence="9">The sequence shown here is derived from an EMBL/GenBank/DDBJ whole genome shotgun (WGS) entry which is preliminary data.</text>
</comment>
<dbReference type="InterPro" id="IPR004254">
    <property type="entry name" value="AdipoR/HlyIII-related"/>
</dbReference>
<dbReference type="Pfam" id="PF03006">
    <property type="entry name" value="HlyIII"/>
    <property type="match status" value="1"/>
</dbReference>
<keyword evidence="3 8" id="KW-0812">Transmembrane</keyword>
<feature type="region of interest" description="Disordered" evidence="7">
    <location>
        <begin position="1"/>
        <end position="30"/>
    </location>
</feature>
<comment type="similarity">
    <text evidence="2">Belongs to the ADIPOR family.</text>
</comment>
<proteinExistence type="inferred from homology"/>
<keyword evidence="4 8" id="KW-1133">Transmembrane helix</keyword>
<evidence type="ECO:0000313" key="10">
    <source>
        <dbReference type="Proteomes" id="UP001187531"/>
    </source>
</evidence>
<evidence type="ECO:0008006" key="11">
    <source>
        <dbReference type="Google" id="ProtNLM"/>
    </source>
</evidence>
<dbReference type="Proteomes" id="UP001187531">
    <property type="component" value="Unassembled WGS sequence"/>
</dbReference>
<dbReference type="PANTHER" id="PTHR20855:SF15">
    <property type="entry name" value="PROGESTIN AND ADIPOQ RECEPTOR FAMILY MEMBER 3"/>
    <property type="match status" value="1"/>
</dbReference>
<evidence type="ECO:0000256" key="2">
    <source>
        <dbReference type="ARBA" id="ARBA00007018"/>
    </source>
</evidence>
<evidence type="ECO:0000256" key="4">
    <source>
        <dbReference type="ARBA" id="ARBA00022989"/>
    </source>
</evidence>
<gene>
    <name evidence="9" type="ORF">QYM36_000776</name>
</gene>
<name>A0AA88I901_ARTSF</name>
<organism evidence="9 10">
    <name type="scientific">Artemia franciscana</name>
    <name type="common">Brine shrimp</name>
    <name type="synonym">Artemia sanfranciscana</name>
    <dbReference type="NCBI Taxonomy" id="6661"/>
    <lineage>
        <taxon>Eukaryota</taxon>
        <taxon>Metazoa</taxon>
        <taxon>Ecdysozoa</taxon>
        <taxon>Arthropoda</taxon>
        <taxon>Crustacea</taxon>
        <taxon>Branchiopoda</taxon>
        <taxon>Anostraca</taxon>
        <taxon>Artemiidae</taxon>
        <taxon>Artemia</taxon>
    </lineage>
</organism>